<gene>
    <name evidence="1" type="ORF">AAFF_G00061550</name>
</gene>
<proteinExistence type="predicted"/>
<dbReference type="AlphaFoldDB" id="A0AAD7WE50"/>
<comment type="caution">
    <text evidence="1">The sequence shown here is derived from an EMBL/GenBank/DDBJ whole genome shotgun (WGS) entry which is preliminary data.</text>
</comment>
<dbReference type="Proteomes" id="UP001221898">
    <property type="component" value="Unassembled WGS sequence"/>
</dbReference>
<dbReference type="EMBL" id="JAINUG010000137">
    <property type="protein sequence ID" value="KAJ8393433.1"/>
    <property type="molecule type" value="Genomic_DNA"/>
</dbReference>
<accession>A0AAD7WE50</accession>
<keyword evidence="2" id="KW-1185">Reference proteome</keyword>
<reference evidence="1" key="1">
    <citation type="journal article" date="2023" name="Science">
        <title>Genome structures resolve the early diversification of teleost fishes.</title>
        <authorList>
            <person name="Parey E."/>
            <person name="Louis A."/>
            <person name="Montfort J."/>
            <person name="Bouchez O."/>
            <person name="Roques C."/>
            <person name="Iampietro C."/>
            <person name="Lluch J."/>
            <person name="Castinel A."/>
            <person name="Donnadieu C."/>
            <person name="Desvignes T."/>
            <person name="Floi Bucao C."/>
            <person name="Jouanno E."/>
            <person name="Wen M."/>
            <person name="Mejri S."/>
            <person name="Dirks R."/>
            <person name="Jansen H."/>
            <person name="Henkel C."/>
            <person name="Chen W.J."/>
            <person name="Zahm M."/>
            <person name="Cabau C."/>
            <person name="Klopp C."/>
            <person name="Thompson A.W."/>
            <person name="Robinson-Rechavi M."/>
            <person name="Braasch I."/>
            <person name="Lecointre G."/>
            <person name="Bobe J."/>
            <person name="Postlethwait J.H."/>
            <person name="Berthelot C."/>
            <person name="Roest Crollius H."/>
            <person name="Guiguen Y."/>
        </authorList>
    </citation>
    <scope>NUCLEOTIDE SEQUENCE</scope>
    <source>
        <strain evidence="1">NC1722</strain>
    </source>
</reference>
<name>A0AAD7WE50_9TELE</name>
<evidence type="ECO:0000313" key="2">
    <source>
        <dbReference type="Proteomes" id="UP001221898"/>
    </source>
</evidence>
<sequence>MQLAPPYLQLWAVSKPALASLTGDSQIRSGDSSIVLVVWRHGRRGSHPVPPVPLYTLSTVDINGLVDALRCVQ</sequence>
<evidence type="ECO:0000313" key="1">
    <source>
        <dbReference type="EMBL" id="KAJ8393433.1"/>
    </source>
</evidence>
<protein>
    <submittedName>
        <fullName evidence="1">Uncharacterized protein</fullName>
    </submittedName>
</protein>
<organism evidence="1 2">
    <name type="scientific">Aldrovandia affinis</name>
    <dbReference type="NCBI Taxonomy" id="143900"/>
    <lineage>
        <taxon>Eukaryota</taxon>
        <taxon>Metazoa</taxon>
        <taxon>Chordata</taxon>
        <taxon>Craniata</taxon>
        <taxon>Vertebrata</taxon>
        <taxon>Euteleostomi</taxon>
        <taxon>Actinopterygii</taxon>
        <taxon>Neopterygii</taxon>
        <taxon>Teleostei</taxon>
        <taxon>Notacanthiformes</taxon>
        <taxon>Halosauridae</taxon>
        <taxon>Aldrovandia</taxon>
    </lineage>
</organism>